<dbReference type="PROSITE" id="PS52029">
    <property type="entry name" value="LD_TPASE"/>
    <property type="match status" value="1"/>
</dbReference>
<protein>
    <submittedName>
        <fullName evidence="8">L,D-transpeptidase</fullName>
    </submittedName>
</protein>
<evidence type="ECO:0000256" key="5">
    <source>
        <dbReference type="ARBA" id="ARBA00023316"/>
    </source>
</evidence>
<dbReference type="PANTHER" id="PTHR30582">
    <property type="entry name" value="L,D-TRANSPEPTIDASE"/>
    <property type="match status" value="1"/>
</dbReference>
<dbReference type="PANTHER" id="PTHR30582:SF2">
    <property type="entry name" value="L,D-TRANSPEPTIDASE YCIB-RELATED"/>
    <property type="match status" value="1"/>
</dbReference>
<gene>
    <name evidence="8" type="ORF">H6G18_23345</name>
</gene>
<dbReference type="Proteomes" id="UP000607281">
    <property type="component" value="Unassembled WGS sequence"/>
</dbReference>
<evidence type="ECO:0000313" key="8">
    <source>
        <dbReference type="EMBL" id="MBD2347048.1"/>
    </source>
</evidence>
<organism evidence="8 9">
    <name type="scientific">Anabaena subtropica FACHB-260</name>
    <dbReference type="NCBI Taxonomy" id="2692884"/>
    <lineage>
        <taxon>Bacteria</taxon>
        <taxon>Bacillati</taxon>
        <taxon>Cyanobacteriota</taxon>
        <taxon>Cyanophyceae</taxon>
        <taxon>Nostocales</taxon>
        <taxon>Nostocaceae</taxon>
        <taxon>Anabaena</taxon>
    </lineage>
</organism>
<keyword evidence="5 6" id="KW-0961">Cell wall biogenesis/degradation</keyword>
<keyword evidence="4 6" id="KW-0573">Peptidoglycan synthesis</keyword>
<dbReference type="Pfam" id="PF03734">
    <property type="entry name" value="YkuD"/>
    <property type="match status" value="1"/>
</dbReference>
<sequence length="179" mass="20280">MQSWIRNTWIRRSGNLCTGVIVVMVALLSGLLPTTADPSSRTAKIASVEQNSITIPDTKQISQPRRIEIDLSAQRLFAWEGKKLVHSFRISTGKRSTPTPVGQFKINSKYRINRMRGPGYDIPDVPYAMYFHKGYAIHGAYWHNRFGTPVSHGCVNLPVQQARKLYNWTTPGTLVIVRR</sequence>
<keyword evidence="3 6" id="KW-0133">Cell shape</keyword>
<dbReference type="SUPFAM" id="SSF141523">
    <property type="entry name" value="L,D-transpeptidase catalytic domain-like"/>
    <property type="match status" value="1"/>
</dbReference>
<evidence type="ECO:0000256" key="4">
    <source>
        <dbReference type="ARBA" id="ARBA00022984"/>
    </source>
</evidence>
<evidence type="ECO:0000259" key="7">
    <source>
        <dbReference type="PROSITE" id="PS52029"/>
    </source>
</evidence>
<evidence type="ECO:0000256" key="1">
    <source>
        <dbReference type="ARBA" id="ARBA00004752"/>
    </source>
</evidence>
<dbReference type="CDD" id="cd16913">
    <property type="entry name" value="YkuD_like"/>
    <property type="match status" value="1"/>
</dbReference>
<dbReference type="RefSeq" id="WP_190409455.1">
    <property type="nucleotide sequence ID" value="NZ_JACJRF010000068.1"/>
</dbReference>
<feature type="active site" description="Proton donor/acceptor" evidence="6">
    <location>
        <position position="138"/>
    </location>
</feature>
<name>A0ABR8CVV1_9NOST</name>
<feature type="active site" description="Nucleophile" evidence="6">
    <location>
        <position position="154"/>
    </location>
</feature>
<dbReference type="InterPro" id="IPR050979">
    <property type="entry name" value="LD-transpeptidase"/>
</dbReference>
<evidence type="ECO:0000313" key="9">
    <source>
        <dbReference type="Proteomes" id="UP000607281"/>
    </source>
</evidence>
<dbReference type="InterPro" id="IPR005490">
    <property type="entry name" value="LD_TPept_cat_dom"/>
</dbReference>
<evidence type="ECO:0000256" key="6">
    <source>
        <dbReference type="PROSITE-ProRule" id="PRU01373"/>
    </source>
</evidence>
<comment type="pathway">
    <text evidence="1 6">Cell wall biogenesis; peptidoglycan biosynthesis.</text>
</comment>
<proteinExistence type="predicted"/>
<reference evidence="8 9" key="1">
    <citation type="journal article" date="2020" name="ISME J.">
        <title>Comparative genomics reveals insights into cyanobacterial evolution and habitat adaptation.</title>
        <authorList>
            <person name="Chen M.Y."/>
            <person name="Teng W.K."/>
            <person name="Zhao L."/>
            <person name="Hu C.X."/>
            <person name="Zhou Y.K."/>
            <person name="Han B.P."/>
            <person name="Song L.R."/>
            <person name="Shu W.S."/>
        </authorList>
    </citation>
    <scope>NUCLEOTIDE SEQUENCE [LARGE SCALE GENOMIC DNA]</scope>
    <source>
        <strain evidence="8 9">FACHB-260</strain>
    </source>
</reference>
<accession>A0ABR8CVV1</accession>
<feature type="domain" description="L,D-TPase catalytic" evidence="7">
    <location>
        <begin position="65"/>
        <end position="178"/>
    </location>
</feature>
<evidence type="ECO:0000256" key="3">
    <source>
        <dbReference type="ARBA" id="ARBA00022960"/>
    </source>
</evidence>
<evidence type="ECO:0000256" key="2">
    <source>
        <dbReference type="ARBA" id="ARBA00022679"/>
    </source>
</evidence>
<comment type="caution">
    <text evidence="8">The sequence shown here is derived from an EMBL/GenBank/DDBJ whole genome shotgun (WGS) entry which is preliminary data.</text>
</comment>
<dbReference type="EMBL" id="JACJRF010000068">
    <property type="protein sequence ID" value="MBD2347048.1"/>
    <property type="molecule type" value="Genomic_DNA"/>
</dbReference>
<dbReference type="InterPro" id="IPR038063">
    <property type="entry name" value="Transpep_catalytic_dom"/>
</dbReference>
<keyword evidence="2" id="KW-0808">Transferase</keyword>
<keyword evidence="9" id="KW-1185">Reference proteome</keyword>
<dbReference type="Gene3D" id="2.40.440.10">
    <property type="entry name" value="L,D-transpeptidase catalytic domain-like"/>
    <property type="match status" value="1"/>
</dbReference>